<proteinExistence type="predicted"/>
<evidence type="ECO:0000313" key="1">
    <source>
        <dbReference type="EMBL" id="ARU62330.1"/>
    </source>
</evidence>
<dbReference type="InterPro" id="IPR024510">
    <property type="entry name" value="DUF2589"/>
</dbReference>
<sequence>MAELLNMASQFRGLPMGDLIGAPIKAACDAQVMLAHSTASFIDTVGIERDDKGVSKGPRQVKFQYKRLVENPLYDSTKADSEPFVTQDVEINVPLLAIVPIPNLGIDTLDVTFDMEVKSAVTDKSSFEATAGAKIEGHIGGGWWGASVEISGSVTSKSENTRTSDNSARYHVAVHAKDKGTPEGLSRVLDMLHQSIVPNVIRETATTPTP</sequence>
<evidence type="ECO:0008006" key="3">
    <source>
        <dbReference type="Google" id="ProtNLM"/>
    </source>
</evidence>
<evidence type="ECO:0000313" key="2">
    <source>
        <dbReference type="Proteomes" id="UP000195437"/>
    </source>
</evidence>
<dbReference type="Proteomes" id="UP000195437">
    <property type="component" value="Chromosome"/>
</dbReference>
<reference evidence="2" key="1">
    <citation type="submission" date="2017-05" db="EMBL/GenBank/DDBJ databases">
        <authorList>
            <person name="Sung H."/>
        </authorList>
    </citation>
    <scope>NUCLEOTIDE SEQUENCE [LARGE SCALE GENOMIC DNA]</scope>
    <source>
        <strain evidence="2">AR23208</strain>
    </source>
</reference>
<gene>
    <name evidence="1" type="ORF">CBW65_16165</name>
</gene>
<keyword evidence="2" id="KW-1185">Reference proteome</keyword>
<dbReference type="Pfam" id="PF11655">
    <property type="entry name" value="DUF2589"/>
    <property type="match status" value="1"/>
</dbReference>
<organism evidence="1 2">
    <name type="scientific">Tumebacillus avium</name>
    <dbReference type="NCBI Taxonomy" id="1903704"/>
    <lineage>
        <taxon>Bacteria</taxon>
        <taxon>Bacillati</taxon>
        <taxon>Bacillota</taxon>
        <taxon>Bacilli</taxon>
        <taxon>Bacillales</taxon>
        <taxon>Alicyclobacillaceae</taxon>
        <taxon>Tumebacillus</taxon>
    </lineage>
</organism>
<dbReference type="KEGG" id="tum:CBW65_16165"/>
<dbReference type="OrthoDB" id="1043330at2"/>
<protein>
    <recommendedName>
        <fullName evidence="3">DUF2589 domain-containing protein</fullName>
    </recommendedName>
</protein>
<dbReference type="RefSeq" id="WP_087457692.1">
    <property type="nucleotide sequence ID" value="NZ_CP021434.1"/>
</dbReference>
<name>A0A1Y0IPU5_9BACL</name>
<accession>A0A1Y0IPU5</accession>
<dbReference type="EMBL" id="CP021434">
    <property type="protein sequence ID" value="ARU62330.1"/>
    <property type="molecule type" value="Genomic_DNA"/>
</dbReference>
<dbReference type="AlphaFoldDB" id="A0A1Y0IPU5"/>